<evidence type="ECO:0000256" key="2">
    <source>
        <dbReference type="ARBA" id="ARBA00021099"/>
    </source>
</evidence>
<evidence type="ECO:0000256" key="5">
    <source>
        <dbReference type="ARBA" id="ARBA00023006"/>
    </source>
</evidence>
<dbReference type="Proteomes" id="UP000046393">
    <property type="component" value="Unplaced"/>
</dbReference>
<dbReference type="InterPro" id="IPR007135">
    <property type="entry name" value="Atg3/Atg10"/>
</dbReference>
<dbReference type="GO" id="GO:0061651">
    <property type="term" value="F:Atg12 conjugating enzyme activity"/>
    <property type="evidence" value="ECO:0007669"/>
    <property type="project" value="TreeGrafter"/>
</dbReference>
<keyword evidence="4" id="KW-0833">Ubl conjugation pathway</keyword>
<dbReference type="STRING" id="451379.A0A0N5AD18"/>
<comment type="similarity">
    <text evidence="1">Belongs to the ATG10 family.</text>
</comment>
<dbReference type="PANTHER" id="PTHR14957">
    <property type="entry name" value="UBIQUITIN-LIKE-CONJUGATING ENZYME ATG10"/>
    <property type="match status" value="1"/>
</dbReference>
<sequence>CNDTFTKNASTLVRQVHIVYNNVYEVPVLWFNFYKQGNYRFWLVIDEVLELITTDYRSSIKSTLLTSLSQGEHPNIGVAFYHIHPCKTQDVMRNLHYTNYILSWISVYGQLVGLTLPSEIYEKANAMPPNNFKLNCG</sequence>
<keyword evidence="7" id="KW-1185">Reference proteome</keyword>
<evidence type="ECO:0000313" key="7">
    <source>
        <dbReference type="Proteomes" id="UP000046393"/>
    </source>
</evidence>
<proteinExistence type="inferred from homology"/>
<accession>A0A0N5AD18</accession>
<evidence type="ECO:0000256" key="6">
    <source>
        <dbReference type="ARBA" id="ARBA00029833"/>
    </source>
</evidence>
<evidence type="ECO:0000313" key="8">
    <source>
        <dbReference type="WBParaSite" id="SMUV_0000205001-mRNA-1"/>
    </source>
</evidence>
<dbReference type="GO" id="GO:0005829">
    <property type="term" value="C:cytosol"/>
    <property type="evidence" value="ECO:0007669"/>
    <property type="project" value="TreeGrafter"/>
</dbReference>
<organism evidence="7 8">
    <name type="scientific">Syphacia muris</name>
    <dbReference type="NCBI Taxonomy" id="451379"/>
    <lineage>
        <taxon>Eukaryota</taxon>
        <taxon>Metazoa</taxon>
        <taxon>Ecdysozoa</taxon>
        <taxon>Nematoda</taxon>
        <taxon>Chromadorea</taxon>
        <taxon>Rhabditida</taxon>
        <taxon>Spirurina</taxon>
        <taxon>Oxyuridomorpha</taxon>
        <taxon>Oxyuroidea</taxon>
        <taxon>Oxyuridae</taxon>
        <taxon>Syphacia</taxon>
    </lineage>
</organism>
<evidence type="ECO:0000256" key="1">
    <source>
        <dbReference type="ARBA" id="ARBA00005696"/>
    </source>
</evidence>
<dbReference type="Pfam" id="PF03987">
    <property type="entry name" value="Autophagy_act_C"/>
    <property type="match status" value="1"/>
</dbReference>
<evidence type="ECO:0000256" key="3">
    <source>
        <dbReference type="ARBA" id="ARBA00022679"/>
    </source>
</evidence>
<dbReference type="GO" id="GO:0032446">
    <property type="term" value="P:protein modification by small protein conjugation"/>
    <property type="evidence" value="ECO:0007669"/>
    <property type="project" value="TreeGrafter"/>
</dbReference>
<dbReference type="Gene3D" id="3.30.1460.50">
    <property type="match status" value="1"/>
</dbReference>
<dbReference type="GO" id="GO:0000045">
    <property type="term" value="P:autophagosome assembly"/>
    <property type="evidence" value="ECO:0007669"/>
    <property type="project" value="TreeGrafter"/>
</dbReference>
<dbReference type="GO" id="GO:0000422">
    <property type="term" value="P:autophagy of mitochondrion"/>
    <property type="evidence" value="ECO:0007669"/>
    <property type="project" value="TreeGrafter"/>
</dbReference>
<dbReference type="PANTHER" id="PTHR14957:SF1">
    <property type="entry name" value="UBIQUITIN-LIKE-CONJUGATING ENZYME ATG10"/>
    <property type="match status" value="1"/>
</dbReference>
<reference evidence="8" key="1">
    <citation type="submission" date="2017-02" db="UniProtKB">
        <authorList>
            <consortium name="WormBaseParasite"/>
        </authorList>
    </citation>
    <scope>IDENTIFICATION</scope>
</reference>
<keyword evidence="3" id="KW-0808">Transferase</keyword>
<protein>
    <recommendedName>
        <fullName evidence="2">Ubiquitin-like-conjugating enzyme ATG10</fullName>
    </recommendedName>
    <alternativeName>
        <fullName evidence="6">Autophagy-related protein 10</fullName>
    </alternativeName>
</protein>
<evidence type="ECO:0000256" key="4">
    <source>
        <dbReference type="ARBA" id="ARBA00022786"/>
    </source>
</evidence>
<name>A0A0N5AD18_9BILA</name>
<keyword evidence="5" id="KW-0072">Autophagy</keyword>
<dbReference type="AlphaFoldDB" id="A0A0N5AD18"/>
<dbReference type="WBParaSite" id="SMUV_0000205001-mRNA-1">
    <property type="protein sequence ID" value="SMUV_0000205001-mRNA-1"/>
    <property type="gene ID" value="SMUV_0000205001"/>
</dbReference>